<evidence type="ECO:0000256" key="1">
    <source>
        <dbReference type="ARBA" id="ARBA00008231"/>
    </source>
</evidence>
<dbReference type="SUPFAM" id="SSF160909">
    <property type="entry name" value="ATP12-like"/>
    <property type="match status" value="1"/>
</dbReference>
<dbReference type="Gene3D" id="1.10.3580.10">
    <property type="entry name" value="ATP12 ATPase"/>
    <property type="match status" value="1"/>
</dbReference>
<comment type="caution">
    <text evidence="4">The sequence shown here is derived from an EMBL/GenBank/DDBJ whole genome shotgun (WGS) entry which is preliminary data.</text>
</comment>
<dbReference type="Pfam" id="PF07542">
    <property type="entry name" value="ATP12"/>
    <property type="match status" value="1"/>
</dbReference>
<dbReference type="EMBL" id="JAKGAQ010000006">
    <property type="protein sequence ID" value="MCF2872922.1"/>
    <property type="molecule type" value="Genomic_DNA"/>
</dbReference>
<keyword evidence="2" id="KW-0809">Transit peptide</keyword>
<organism evidence="4 5">
    <name type="scientific">Octadecabacter dasysiphoniae</name>
    <dbReference type="NCBI Taxonomy" id="2909341"/>
    <lineage>
        <taxon>Bacteria</taxon>
        <taxon>Pseudomonadati</taxon>
        <taxon>Pseudomonadota</taxon>
        <taxon>Alphaproteobacteria</taxon>
        <taxon>Rhodobacterales</taxon>
        <taxon>Roseobacteraceae</taxon>
        <taxon>Octadecabacter</taxon>
    </lineage>
</organism>
<dbReference type="RefSeq" id="WP_235227252.1">
    <property type="nucleotide sequence ID" value="NZ_JAKGAQ010000006.1"/>
</dbReference>
<dbReference type="PANTHER" id="PTHR21013">
    <property type="entry name" value="ATP SYNTHASE MITOCHONDRIAL F1 COMPLEX ASSEMBLY FACTOR 2/ATP12 PROTEIN, MITOCHONDRIAL PRECURSOR"/>
    <property type="match status" value="1"/>
</dbReference>
<dbReference type="Proteomes" id="UP001200557">
    <property type="component" value="Unassembled WGS sequence"/>
</dbReference>
<evidence type="ECO:0000256" key="2">
    <source>
        <dbReference type="ARBA" id="ARBA00022946"/>
    </source>
</evidence>
<evidence type="ECO:0000313" key="5">
    <source>
        <dbReference type="Proteomes" id="UP001200557"/>
    </source>
</evidence>
<comment type="similarity">
    <text evidence="1">Belongs to the ATP12 family.</text>
</comment>
<dbReference type="PANTHER" id="PTHR21013:SF10">
    <property type="entry name" value="ATP SYNTHASE MITOCHONDRIAL F1 COMPLEX ASSEMBLY FACTOR 2"/>
    <property type="match status" value="1"/>
</dbReference>
<keyword evidence="3" id="KW-0143">Chaperone</keyword>
<keyword evidence="5" id="KW-1185">Reference proteome</keyword>
<sequence>MSAWAAKRFWTDVTAVPDGDGFGIRLDDSAVKTPAKAAMIVPTQEMAQAIADEWALVDGQIDPTVMPFTRSANAAIDKVATQFGDVAAMLGAYAASDLLCYRADSPAGLVSRQKAGWDPLLEWAADTFGARLVTTVGIMPVAQDENALSALQKPLFDATEFEMAALHDLIAMSGSLVLALGVTQRRLSAQHAWELSRIDETWQAEQWGVDEDAQQAAEVKRLAFNHAADFYFMAKIATDR</sequence>
<proteinExistence type="inferred from homology"/>
<name>A0ABS9D071_9RHOB</name>
<reference evidence="4 5" key="1">
    <citation type="submission" date="2022-01" db="EMBL/GenBank/DDBJ databases">
        <title>Octadecabacter sp. nov., isolated from a marine alga.</title>
        <authorList>
            <person name="Jin M.S."/>
            <person name="Kim H.M."/>
            <person name="Han D.M."/>
            <person name="Jung J.J."/>
            <person name="Jeon C.O."/>
        </authorList>
    </citation>
    <scope>NUCLEOTIDE SEQUENCE [LARGE SCALE GENOMIC DNA]</scope>
    <source>
        <strain evidence="4 5">G9-8</strain>
    </source>
</reference>
<dbReference type="InterPro" id="IPR042272">
    <property type="entry name" value="ATP12_ATP_synth-F1-assembly_N"/>
</dbReference>
<dbReference type="InterPro" id="IPR011419">
    <property type="entry name" value="ATP12_ATP_synth-F1-assembly"/>
</dbReference>
<accession>A0ABS9D071</accession>
<gene>
    <name evidence="4" type="ORF">L0664_17795</name>
</gene>
<evidence type="ECO:0000256" key="3">
    <source>
        <dbReference type="ARBA" id="ARBA00023186"/>
    </source>
</evidence>
<evidence type="ECO:0000313" key="4">
    <source>
        <dbReference type="EMBL" id="MCF2872922.1"/>
    </source>
</evidence>
<dbReference type="Gene3D" id="3.30.2180.10">
    <property type="entry name" value="ATP12-like"/>
    <property type="match status" value="1"/>
</dbReference>
<dbReference type="InterPro" id="IPR023335">
    <property type="entry name" value="ATP12_ortho_dom_sf"/>
</dbReference>
<protein>
    <submittedName>
        <fullName evidence="4">ATPase</fullName>
    </submittedName>
</protein>